<evidence type="ECO:0000256" key="1">
    <source>
        <dbReference type="ARBA" id="ARBA00010641"/>
    </source>
</evidence>
<evidence type="ECO:0000313" key="9">
    <source>
        <dbReference type="EMBL" id="KUP03908.1"/>
    </source>
</evidence>
<evidence type="ECO:0000256" key="3">
    <source>
        <dbReference type="ARBA" id="ARBA00023082"/>
    </source>
</evidence>
<comment type="caution">
    <text evidence="9">The sequence shown here is derived from an EMBL/GenBank/DDBJ whole genome shotgun (WGS) entry which is preliminary data.</text>
</comment>
<dbReference type="CDD" id="cd06171">
    <property type="entry name" value="Sigma70_r4"/>
    <property type="match status" value="1"/>
</dbReference>
<protein>
    <recommendedName>
        <fullName evidence="6">RNA polymerase sigma factor</fullName>
    </recommendedName>
</protein>
<dbReference type="InterPro" id="IPR036388">
    <property type="entry name" value="WH-like_DNA-bd_sf"/>
</dbReference>
<dbReference type="SUPFAM" id="SSF88946">
    <property type="entry name" value="Sigma2 domain of RNA polymerase sigma factors"/>
    <property type="match status" value="1"/>
</dbReference>
<dbReference type="GO" id="GO:0003677">
    <property type="term" value="F:DNA binding"/>
    <property type="evidence" value="ECO:0007669"/>
    <property type="project" value="UniProtKB-KW"/>
</dbReference>
<reference evidence="9 10" key="1">
    <citation type="journal article" date="2016" name="Front. Microbiol.">
        <title>Microevolution Analysis of Bacillus coahuilensis Unveils Differences in Phosphorus Acquisition Strategies and Their Regulation.</title>
        <authorList>
            <person name="Gomez-Lunar Z."/>
            <person name="Hernandez-Gonzalez I."/>
            <person name="Rodriguez-Torres M.D."/>
            <person name="Souza V."/>
            <person name="Olmedo-Alvarez G."/>
        </authorList>
    </citation>
    <scope>NUCLEOTIDE SEQUENCE [LARGE SCALE GENOMIC DNA]</scope>
    <source>
        <strain evidence="10">p1.1.43</strain>
    </source>
</reference>
<gene>
    <name evidence="9" type="ORF">Q75_17365</name>
</gene>
<sequence length="184" mass="21564">MSKLTEVEAENLFYQYRDYVFKTAFFITRSRSLADDITQETFIRIYSKYGSYDTIRPLKPWIYTITVNVTRTHLKKQRWVSLLPFSTNLVKEQLESLDETVMKSEELNELWNVVQNLSIKSREVIMLHFYHGFTLKETAEILSIPLGTCKSRLHTALKQLRASNAEIISYYVKGGELSEKGRFS</sequence>
<dbReference type="InterPro" id="IPR013325">
    <property type="entry name" value="RNA_pol_sigma_r2"/>
</dbReference>
<dbReference type="Gene3D" id="1.10.1740.10">
    <property type="match status" value="1"/>
</dbReference>
<evidence type="ECO:0000259" key="7">
    <source>
        <dbReference type="Pfam" id="PF04542"/>
    </source>
</evidence>
<dbReference type="SUPFAM" id="SSF88659">
    <property type="entry name" value="Sigma3 and sigma4 domains of RNA polymerase sigma factors"/>
    <property type="match status" value="1"/>
</dbReference>
<dbReference type="InterPro" id="IPR014284">
    <property type="entry name" value="RNA_pol_sigma-70_dom"/>
</dbReference>
<dbReference type="InterPro" id="IPR000838">
    <property type="entry name" value="RNA_pol_sigma70_ECF_CS"/>
</dbReference>
<dbReference type="NCBIfam" id="TIGR02937">
    <property type="entry name" value="sigma70-ECF"/>
    <property type="match status" value="1"/>
</dbReference>
<evidence type="ECO:0000313" key="10">
    <source>
        <dbReference type="Proteomes" id="UP000074108"/>
    </source>
</evidence>
<keyword evidence="2 6" id="KW-0805">Transcription regulation</keyword>
<accession>A0A147K3T0</accession>
<dbReference type="GO" id="GO:0006950">
    <property type="term" value="P:response to stress"/>
    <property type="evidence" value="ECO:0007669"/>
    <property type="project" value="UniProtKB-ARBA"/>
</dbReference>
<proteinExistence type="inferred from homology"/>
<name>A0A147K3T0_9BACI</name>
<dbReference type="PATRIC" id="fig|1150625.3.peg.3647"/>
<evidence type="ECO:0000256" key="5">
    <source>
        <dbReference type="ARBA" id="ARBA00023163"/>
    </source>
</evidence>
<feature type="domain" description="RNA polymerase sigma-70 region 2" evidence="7">
    <location>
        <begin position="13"/>
        <end position="79"/>
    </location>
</feature>
<dbReference type="GO" id="GO:0006352">
    <property type="term" value="P:DNA-templated transcription initiation"/>
    <property type="evidence" value="ECO:0007669"/>
    <property type="project" value="InterPro"/>
</dbReference>
<dbReference type="InterPro" id="IPR013324">
    <property type="entry name" value="RNA_pol_sigma_r3/r4-like"/>
</dbReference>
<dbReference type="InterPro" id="IPR013249">
    <property type="entry name" value="RNA_pol_sigma70_r4_t2"/>
</dbReference>
<dbReference type="Proteomes" id="UP000074108">
    <property type="component" value="Unassembled WGS sequence"/>
</dbReference>
<keyword evidence="4 6" id="KW-0238">DNA-binding</keyword>
<dbReference type="Pfam" id="PF04542">
    <property type="entry name" value="Sigma70_r2"/>
    <property type="match status" value="1"/>
</dbReference>
<organism evidence="9 10">
    <name type="scientific">Bacillus coahuilensis p1.1.43</name>
    <dbReference type="NCBI Taxonomy" id="1150625"/>
    <lineage>
        <taxon>Bacteria</taxon>
        <taxon>Bacillati</taxon>
        <taxon>Bacillota</taxon>
        <taxon>Bacilli</taxon>
        <taxon>Bacillales</taxon>
        <taxon>Bacillaceae</taxon>
        <taxon>Bacillus</taxon>
    </lineage>
</organism>
<dbReference type="PANTHER" id="PTHR43133">
    <property type="entry name" value="RNA POLYMERASE ECF-TYPE SIGMA FACTO"/>
    <property type="match status" value="1"/>
</dbReference>
<dbReference type="OrthoDB" id="9785675at2"/>
<dbReference type="STRING" id="1150625.Q75_17365"/>
<dbReference type="RefSeq" id="WP_059283799.1">
    <property type="nucleotide sequence ID" value="NZ_LDYG01000059.1"/>
</dbReference>
<comment type="similarity">
    <text evidence="1 6">Belongs to the sigma-70 factor family. ECF subfamily.</text>
</comment>
<dbReference type="GO" id="GO:0016987">
    <property type="term" value="F:sigma factor activity"/>
    <property type="evidence" value="ECO:0007669"/>
    <property type="project" value="UniProtKB-KW"/>
</dbReference>
<evidence type="ECO:0000256" key="2">
    <source>
        <dbReference type="ARBA" id="ARBA00023015"/>
    </source>
</evidence>
<dbReference type="PROSITE" id="PS01063">
    <property type="entry name" value="SIGMA70_ECF"/>
    <property type="match status" value="1"/>
</dbReference>
<keyword evidence="3 6" id="KW-0731">Sigma factor</keyword>
<evidence type="ECO:0000256" key="4">
    <source>
        <dbReference type="ARBA" id="ARBA00023125"/>
    </source>
</evidence>
<feature type="domain" description="RNA polymerase sigma factor 70 region 4 type 2" evidence="8">
    <location>
        <begin position="108"/>
        <end position="160"/>
    </location>
</feature>
<evidence type="ECO:0000259" key="8">
    <source>
        <dbReference type="Pfam" id="PF08281"/>
    </source>
</evidence>
<dbReference type="PANTHER" id="PTHR43133:SF60">
    <property type="entry name" value="RNA POLYMERASE SIGMA FACTOR SIGV"/>
    <property type="match status" value="1"/>
</dbReference>
<dbReference type="Gene3D" id="1.10.10.10">
    <property type="entry name" value="Winged helix-like DNA-binding domain superfamily/Winged helix DNA-binding domain"/>
    <property type="match status" value="1"/>
</dbReference>
<keyword evidence="10" id="KW-1185">Reference proteome</keyword>
<dbReference type="InterPro" id="IPR007627">
    <property type="entry name" value="RNA_pol_sigma70_r2"/>
</dbReference>
<dbReference type="Pfam" id="PF08281">
    <property type="entry name" value="Sigma70_r4_2"/>
    <property type="match status" value="1"/>
</dbReference>
<dbReference type="AlphaFoldDB" id="A0A147K3T0"/>
<dbReference type="InterPro" id="IPR039425">
    <property type="entry name" value="RNA_pol_sigma-70-like"/>
</dbReference>
<dbReference type="EMBL" id="LDYG01000059">
    <property type="protein sequence ID" value="KUP03908.1"/>
    <property type="molecule type" value="Genomic_DNA"/>
</dbReference>
<keyword evidence="5 6" id="KW-0804">Transcription</keyword>
<evidence type="ECO:0000256" key="6">
    <source>
        <dbReference type="RuleBase" id="RU000716"/>
    </source>
</evidence>